<sequence>MGQIYKGIRAAGTAKHAKKKQLHGSASYAEAEAKKLRNVRKASLGGE</sequence>
<proteinExistence type="predicted"/>
<organism evidence="2 3">
    <name type="scientific">Caldibacillus debilis</name>
    <dbReference type="NCBI Taxonomy" id="301148"/>
    <lineage>
        <taxon>Bacteria</taxon>
        <taxon>Bacillati</taxon>
        <taxon>Bacillota</taxon>
        <taxon>Bacilli</taxon>
        <taxon>Bacillales</taxon>
        <taxon>Bacillaceae</taxon>
        <taxon>Caldibacillus</taxon>
    </lineage>
</organism>
<dbReference type="RefSeq" id="WP_020155416.1">
    <property type="nucleotide sequence ID" value="NZ_JBAIZG010000045.1"/>
</dbReference>
<feature type="region of interest" description="Disordered" evidence="1">
    <location>
        <begin position="10"/>
        <end position="29"/>
    </location>
</feature>
<gene>
    <name evidence="2" type="ORF">B4135_3413</name>
</gene>
<name>A0A150LFS6_9BACI</name>
<evidence type="ECO:0000256" key="1">
    <source>
        <dbReference type="SAM" id="MobiDB-lite"/>
    </source>
</evidence>
<reference evidence="2 3" key="1">
    <citation type="submission" date="2016-01" db="EMBL/GenBank/DDBJ databases">
        <title>Draft Genome Sequences of Seven Thermophilic Sporeformers Isolated from Foods.</title>
        <authorList>
            <person name="Berendsen E.M."/>
            <person name="Wells-Bennik M.H."/>
            <person name="Krawcyk A.O."/>
            <person name="De Jong A."/>
            <person name="Holsappel S."/>
            <person name="Eijlander R.T."/>
            <person name="Kuipers O.P."/>
        </authorList>
    </citation>
    <scope>NUCLEOTIDE SEQUENCE [LARGE SCALE GENOMIC DNA]</scope>
    <source>
        <strain evidence="2 3">B4135</strain>
    </source>
</reference>
<dbReference type="Proteomes" id="UP000075683">
    <property type="component" value="Unassembled WGS sequence"/>
</dbReference>
<accession>A0A150LFS6</accession>
<evidence type="ECO:0000313" key="2">
    <source>
        <dbReference type="EMBL" id="KYD10612.1"/>
    </source>
</evidence>
<evidence type="ECO:0000313" key="3">
    <source>
        <dbReference type="Proteomes" id="UP000075683"/>
    </source>
</evidence>
<dbReference type="AlphaFoldDB" id="A0A150LFS6"/>
<dbReference type="EMBL" id="LQYT01000117">
    <property type="protein sequence ID" value="KYD10612.1"/>
    <property type="molecule type" value="Genomic_DNA"/>
</dbReference>
<comment type="caution">
    <text evidence="2">The sequence shown here is derived from an EMBL/GenBank/DDBJ whole genome shotgun (WGS) entry which is preliminary data.</text>
</comment>
<protein>
    <submittedName>
        <fullName evidence="2">Uncharacterized protein</fullName>
    </submittedName>
</protein>